<keyword evidence="3" id="KW-1185">Reference proteome</keyword>
<accession>A0A160MZJ2</accession>
<evidence type="ECO:0000313" key="3">
    <source>
        <dbReference type="Proteomes" id="UP000077255"/>
    </source>
</evidence>
<dbReference type="KEGG" id="dtx:ATSB10_11100"/>
<protein>
    <submittedName>
        <fullName evidence="2">Uncharacterized protein</fullName>
    </submittedName>
</protein>
<evidence type="ECO:0000256" key="1">
    <source>
        <dbReference type="SAM" id="MobiDB-lite"/>
    </source>
</evidence>
<dbReference type="EMBL" id="CP014841">
    <property type="protein sequence ID" value="AND68564.1"/>
    <property type="molecule type" value="Genomic_DNA"/>
</dbReference>
<evidence type="ECO:0000313" key="2">
    <source>
        <dbReference type="EMBL" id="AND68564.1"/>
    </source>
</evidence>
<proteinExistence type="predicted"/>
<sequence length="72" mass="8021">MHQRATGQLQEQQHDGDPARRRGPTAPAGSNRCRRIAFPHARLPTCSQGYIARPALPLRDHGRSSPSIRSLR</sequence>
<organism evidence="2 3">
    <name type="scientific">Dyella thiooxydans</name>
    <dbReference type="NCBI Taxonomy" id="445710"/>
    <lineage>
        <taxon>Bacteria</taxon>
        <taxon>Pseudomonadati</taxon>
        <taxon>Pseudomonadota</taxon>
        <taxon>Gammaproteobacteria</taxon>
        <taxon>Lysobacterales</taxon>
        <taxon>Rhodanobacteraceae</taxon>
        <taxon>Dyella</taxon>
    </lineage>
</organism>
<feature type="region of interest" description="Disordered" evidence="1">
    <location>
        <begin position="1"/>
        <end position="72"/>
    </location>
</feature>
<reference evidence="2 3" key="1">
    <citation type="submission" date="2016-02" db="EMBL/GenBank/DDBJ databases">
        <title>Complete genome sequencing and analysis of ATSB10, Dyella thiooxydans isolated from rhizosphere soil of sunflower (Helianthus annuus L.).</title>
        <authorList>
            <person name="Lee Y."/>
            <person name="Hwangbo K."/>
            <person name="Chung H."/>
            <person name="Yoo J."/>
            <person name="Kim K.Y."/>
            <person name="Sa T.M."/>
            <person name="Um Y."/>
            <person name="Madhaiyan M."/>
        </authorList>
    </citation>
    <scope>NUCLEOTIDE SEQUENCE [LARGE SCALE GENOMIC DNA]</scope>
    <source>
        <strain evidence="2 3">ATSB10</strain>
    </source>
</reference>
<dbReference type="AlphaFoldDB" id="A0A160MZJ2"/>
<dbReference type="Proteomes" id="UP000077255">
    <property type="component" value="Chromosome"/>
</dbReference>
<name>A0A160MZJ2_9GAMM</name>
<gene>
    <name evidence="2" type="ORF">ATSB10_11100</name>
</gene>
<feature type="compositionally biased region" description="Polar residues" evidence="1">
    <location>
        <begin position="1"/>
        <end position="11"/>
    </location>
</feature>
<dbReference type="STRING" id="445710.ATSB10_11100"/>